<evidence type="ECO:0000313" key="2">
    <source>
        <dbReference type="EMBL" id="AHC15620.1"/>
    </source>
</evidence>
<evidence type="ECO:0000313" key="3">
    <source>
        <dbReference type="Proteomes" id="UP000018680"/>
    </source>
</evidence>
<dbReference type="PATRIC" id="fig|1307761.3.peg.2252"/>
<dbReference type="AlphaFoldDB" id="V5WJ18"/>
<dbReference type="HOGENOM" id="CLU_455522_0_0_12"/>
<feature type="region of interest" description="Disordered" evidence="1">
    <location>
        <begin position="102"/>
        <end position="125"/>
    </location>
</feature>
<sequence>MPVLDSEGEQIQNFRLKSTDEQLTLDFSPPLEITPERQVLQLDMSLPDADLLAEVSEPDGDEPARRIPVSIPRGMSSGRTVLEYQLSAEGLSEISQIVLRKHADGPESTAESSAESSPARSGQEDSPFTSLLAFRLLDDFSALEIDDYRIRMPWYLSYNQRLLTMDGAPATGTETGAGPALNVYQEAEISSLMDDFPLLDYVPVIRLGYEYRKPEAGMPVRGFQEDEEAREFADPLPPLARVDLFSGESGAAPFQSFELRLRPGQQSVYLYPEMFSQDISAIRFTHDSVHGRMRALELLSIPRSPTVESPGPLPPPLPMDLGMIMNYSRGLWRNPEMELYSWNLFPQVLIIDFRDYELQARYLKRLAYFVEKEGFRGELLTNAQLAGRHGWNAHNYHPRDLSRFYNRAADEGFPLNEEELNLLELLLQRGILTENGGEYLEGEGQIISITDHPLQTEAARRLFLNHEALHGMFYNFPEFRELSTQLWNGMEESSREYLEYYFSYVGYDPEDSYLMINEFQAYMLQQDIVNLRWMVQSRMAPRILRRFPALENFVYGNNVDTGWEALRAGEALQTLIYQNYGLTAGDLFGLVPWEGDAEL</sequence>
<dbReference type="STRING" id="1307761.L21SP2_2259"/>
<feature type="compositionally biased region" description="Low complexity" evidence="1">
    <location>
        <begin position="107"/>
        <end position="121"/>
    </location>
</feature>
<dbReference type="KEGG" id="slr:L21SP2_2259"/>
<proteinExistence type="predicted"/>
<gene>
    <name evidence="2" type="ORF">L21SP2_2259</name>
</gene>
<name>V5WJ18_9SPIO</name>
<dbReference type="eggNOG" id="ENOG503342D">
    <property type="taxonomic scope" value="Bacteria"/>
</dbReference>
<accession>V5WJ18</accession>
<protein>
    <submittedName>
        <fullName evidence="2">Uncharacterized protein</fullName>
    </submittedName>
</protein>
<keyword evidence="3" id="KW-1185">Reference proteome</keyword>
<organism evidence="2 3">
    <name type="scientific">Salinispira pacifica</name>
    <dbReference type="NCBI Taxonomy" id="1307761"/>
    <lineage>
        <taxon>Bacteria</taxon>
        <taxon>Pseudomonadati</taxon>
        <taxon>Spirochaetota</taxon>
        <taxon>Spirochaetia</taxon>
        <taxon>Spirochaetales</taxon>
        <taxon>Spirochaetaceae</taxon>
        <taxon>Salinispira</taxon>
    </lineage>
</organism>
<evidence type="ECO:0000256" key="1">
    <source>
        <dbReference type="SAM" id="MobiDB-lite"/>
    </source>
</evidence>
<reference evidence="2 3" key="1">
    <citation type="journal article" date="2015" name="Stand. Genomic Sci.">
        <title>Complete genome sequence and description of Salinispira pacifica gen. nov., sp. nov., a novel spirochaete isolated form a hypersaline microbial mat.</title>
        <authorList>
            <person name="Ben Hania W."/>
            <person name="Joseph M."/>
            <person name="Schumann P."/>
            <person name="Bunk B."/>
            <person name="Fiebig A."/>
            <person name="Sproer C."/>
            <person name="Klenk H.P."/>
            <person name="Fardeau M.L."/>
            <person name="Spring S."/>
        </authorList>
    </citation>
    <scope>NUCLEOTIDE SEQUENCE [LARGE SCALE GENOMIC DNA]</scope>
    <source>
        <strain evidence="2 3">L21-RPul-D2</strain>
    </source>
</reference>
<dbReference type="EMBL" id="CP006939">
    <property type="protein sequence ID" value="AHC15620.1"/>
    <property type="molecule type" value="Genomic_DNA"/>
</dbReference>
<dbReference type="Proteomes" id="UP000018680">
    <property type="component" value="Chromosome"/>
</dbReference>